<keyword evidence="3" id="KW-1185">Reference proteome</keyword>
<gene>
    <name evidence="2" type="ORF">FY550_13525</name>
</gene>
<dbReference type="EMBL" id="CP043420">
    <property type="protein sequence ID" value="QEL12886.1"/>
    <property type="molecule type" value="Genomic_DNA"/>
</dbReference>
<name>A0A5C1A3S2_9GAMM</name>
<dbReference type="OrthoDB" id="199084at2"/>
<dbReference type="KEGG" id="kuy:FY550_13525"/>
<dbReference type="AlphaFoldDB" id="A0A5C1A3S2"/>
<evidence type="ECO:0000256" key="1">
    <source>
        <dbReference type="SAM" id="MobiDB-lite"/>
    </source>
</evidence>
<organism evidence="2 3">
    <name type="scientific">Kushneria phosphatilytica</name>
    <dbReference type="NCBI Taxonomy" id="657387"/>
    <lineage>
        <taxon>Bacteria</taxon>
        <taxon>Pseudomonadati</taxon>
        <taxon>Pseudomonadota</taxon>
        <taxon>Gammaproteobacteria</taxon>
        <taxon>Oceanospirillales</taxon>
        <taxon>Halomonadaceae</taxon>
        <taxon>Kushneria</taxon>
    </lineage>
</organism>
<feature type="region of interest" description="Disordered" evidence="1">
    <location>
        <begin position="1"/>
        <end position="27"/>
    </location>
</feature>
<dbReference type="InterPro" id="IPR022224">
    <property type="entry name" value="DUF3750"/>
</dbReference>
<accession>A0A5C1A3S2</accession>
<protein>
    <submittedName>
        <fullName evidence="2">DUF3750 domain-containing protein</fullName>
    </submittedName>
</protein>
<evidence type="ECO:0000313" key="3">
    <source>
        <dbReference type="Proteomes" id="UP000322553"/>
    </source>
</evidence>
<dbReference type="Proteomes" id="UP000322553">
    <property type="component" value="Chromosome"/>
</dbReference>
<proteinExistence type="predicted"/>
<reference evidence="2 3" key="1">
    <citation type="submission" date="2019-08" db="EMBL/GenBank/DDBJ databases">
        <title>Complete genome sequence of Kushneria sp. YCWA18, a halophilic phosphate-solubilizing bacterium isolated from Daqiao saltern in China.</title>
        <authorList>
            <person name="Du G.-X."/>
            <person name="Qu L.-Y."/>
        </authorList>
    </citation>
    <scope>NUCLEOTIDE SEQUENCE [LARGE SCALE GENOMIC DNA]</scope>
    <source>
        <strain evidence="2 3">YCWA18</strain>
    </source>
</reference>
<sequence>MTGQVAFEGNWATASHSREEQLAPDPATTPEAVVQVYGARAFEWRGAFAMHTWVAVKPRHAAQWVSYEVQGWRRPTVRERDGFPDRQWYGQPPQLLGEVRGERAQQAIEELRSAVRNYPWSQTYRIWPGPNSNSFTAWVLRQVPELNIELPALALGKDYLVDSEDRAARFLAPTPSGSGYQLSLFGVAGVMLAREEGLEFNLLGLVFGIDPHDGALKLPGWGSVVVMPSWAEQ</sequence>
<dbReference type="Pfam" id="PF12570">
    <property type="entry name" value="DUF3750"/>
    <property type="match status" value="1"/>
</dbReference>
<evidence type="ECO:0000313" key="2">
    <source>
        <dbReference type="EMBL" id="QEL12886.1"/>
    </source>
</evidence>